<evidence type="ECO:0000256" key="4">
    <source>
        <dbReference type="ARBA" id="ARBA00022448"/>
    </source>
</evidence>
<keyword evidence="7 10" id="KW-0472">Membrane</keyword>
<dbReference type="GO" id="GO:0000139">
    <property type="term" value="C:Golgi membrane"/>
    <property type="evidence" value="ECO:0007669"/>
    <property type="project" value="UniProtKB-SubCell"/>
</dbReference>
<reference evidence="14" key="1">
    <citation type="journal article" date="2018" name="Nat. Microbiol.">
        <title>Leveraging single-cell genomics to expand the fungal tree of life.</title>
        <authorList>
            <person name="Ahrendt S.R."/>
            <person name="Quandt C.A."/>
            <person name="Ciobanu D."/>
            <person name="Clum A."/>
            <person name="Salamov A."/>
            <person name="Andreopoulos B."/>
            <person name="Cheng J.F."/>
            <person name="Woyke T."/>
            <person name="Pelin A."/>
            <person name="Henrissat B."/>
            <person name="Reynolds N.K."/>
            <person name="Benny G.L."/>
            <person name="Smith M.E."/>
            <person name="James T.Y."/>
            <person name="Grigoriev I.V."/>
        </authorList>
    </citation>
    <scope>NUCLEOTIDE SEQUENCE [LARGE SCALE GENOMIC DNA]</scope>
    <source>
        <strain evidence="14">Baker2002</strain>
    </source>
</reference>
<sequence length="748" mass="83802">MDYIAFEQFLDSEVLPSPQPSLSIPLKSNIENLNSKLLLFNNLKQYLLLQDARVPKALLPDSKLAEKYARLSLDQLSSVLRPDEGRGSDDAAARSEALSELLARGLNPSFGDAFMRELFTRLESKSYVDSMDLLVHAGIEGSIARKNLKTQVEAELIKNFSSILADYVKPIKALKTLGDRVSALVVSIIETKDLLEKDVASSADFMHTLDSLSREKQSINLKKSLLIAFRQKFTLSEYEQFVLEFNDINQEFFDTLLHAERINEECLVLLALDNPQQGQNLLAKNNEFVSKANHKIATFCSRSLSNIDLLNNRERLSTLHMCLNYLTKSTVQLSSVLDSFVKARSTALLDEFSSQINGSAAADSNAIPDSRPVFYSSHDPVRYTADLLAYVHSIVANEVETAKSLFDGEESLAATASHILEQVLASLAKPIKAEIDRIISAESKLHTIAQIFTHLELYHLMFDKVADAKSINTTIASAMTQAKDKVQVTLSNRLASARASNMARLDLSTDLQPPDWVIDFYPDILSVVDSMTSSTIFGLPEEEHAQFVSLIVEEPIAVFEEHLSLEASAFSKQQLIIFKLNFLDLIISKISPVRLLRLTVKKLEKLTAQLPLEAQELQLQELLKSCSLTDLYNVTNMIFPIDKELLDPSIYEAITENKLFTKETISAINEEIQTVLLTALMDTQSSLMKLNNPLAVKDIVMGAFLRFSIFYKLFSAIVLEYLHEPILSWSYEEVATMLGVYDVDLELY</sequence>
<accession>A0A4P9ZAZ5</accession>
<evidence type="ECO:0000256" key="5">
    <source>
        <dbReference type="ARBA" id="ARBA00022927"/>
    </source>
</evidence>
<dbReference type="InterPro" id="IPR048368">
    <property type="entry name" value="COG6_N"/>
</dbReference>
<dbReference type="GO" id="GO:0006891">
    <property type="term" value="P:intra-Golgi vesicle-mediated transport"/>
    <property type="evidence" value="ECO:0007669"/>
    <property type="project" value="UniProtKB-UniRule"/>
</dbReference>
<dbReference type="SMART" id="SM01087">
    <property type="entry name" value="COG6"/>
    <property type="match status" value="1"/>
</dbReference>
<comment type="subunit">
    <text evidence="10">Component of the conserved oligomeric Golgi complex.</text>
</comment>
<dbReference type="GO" id="GO:0015031">
    <property type="term" value="P:protein transport"/>
    <property type="evidence" value="ECO:0007669"/>
    <property type="project" value="UniProtKB-KW"/>
</dbReference>
<organism evidence="13 14">
    <name type="scientific">Metschnikowia bicuspidata</name>
    <dbReference type="NCBI Taxonomy" id="27322"/>
    <lineage>
        <taxon>Eukaryota</taxon>
        <taxon>Fungi</taxon>
        <taxon>Dikarya</taxon>
        <taxon>Ascomycota</taxon>
        <taxon>Saccharomycotina</taxon>
        <taxon>Pichiomycetes</taxon>
        <taxon>Metschnikowiaceae</taxon>
        <taxon>Metschnikowia</taxon>
    </lineage>
</organism>
<comment type="function">
    <text evidence="9">Acts as a component of the peripheral membrane COG complex that is involved in intra-Golgi protein trafficking. COG is located at the cis-Golgi, and regulates tethering of retrograde intra-Golgi vesicles and possibly a number of other membrane trafficking events.</text>
</comment>
<dbReference type="Proteomes" id="UP000268321">
    <property type="component" value="Unassembled WGS sequence"/>
</dbReference>
<protein>
    <recommendedName>
        <fullName evidence="3 10">Conserved oligomeric Golgi complex subunit 6</fullName>
        <shortName evidence="10">COG complex subunit 6</shortName>
    </recommendedName>
    <alternativeName>
        <fullName evidence="8 10">Component of oligomeric Golgi complex 6</fullName>
    </alternativeName>
</protein>
<evidence type="ECO:0000256" key="8">
    <source>
        <dbReference type="ARBA" id="ARBA00031348"/>
    </source>
</evidence>
<dbReference type="InterPro" id="IPR010490">
    <property type="entry name" value="COG6"/>
</dbReference>
<dbReference type="OrthoDB" id="272987at2759"/>
<proteinExistence type="inferred from homology"/>
<feature type="domain" description="Conserved oligomeric complex COG6 N-terminal" evidence="11">
    <location>
        <begin position="144"/>
        <end position="244"/>
    </location>
</feature>
<keyword evidence="4 10" id="KW-0813">Transport</keyword>
<evidence type="ECO:0000256" key="7">
    <source>
        <dbReference type="ARBA" id="ARBA00023136"/>
    </source>
</evidence>
<gene>
    <name evidence="13" type="ORF">METBISCDRAFT_31405</name>
</gene>
<keyword evidence="6 10" id="KW-0333">Golgi apparatus</keyword>
<evidence type="ECO:0000256" key="6">
    <source>
        <dbReference type="ARBA" id="ARBA00023034"/>
    </source>
</evidence>
<evidence type="ECO:0000259" key="12">
    <source>
        <dbReference type="Pfam" id="PF20653"/>
    </source>
</evidence>
<dbReference type="Pfam" id="PF20653">
    <property type="entry name" value="COG6_C"/>
    <property type="match status" value="1"/>
</dbReference>
<keyword evidence="5 10" id="KW-0653">Protein transport</keyword>
<name>A0A4P9ZAZ5_9ASCO</name>
<dbReference type="AlphaFoldDB" id="A0A4P9ZAZ5"/>
<comment type="similarity">
    <text evidence="2 10">Belongs to the COG6 family.</text>
</comment>
<evidence type="ECO:0000256" key="2">
    <source>
        <dbReference type="ARBA" id="ARBA00011023"/>
    </source>
</evidence>
<evidence type="ECO:0000313" key="14">
    <source>
        <dbReference type="Proteomes" id="UP000268321"/>
    </source>
</evidence>
<dbReference type="GO" id="GO:0017119">
    <property type="term" value="C:Golgi transport complex"/>
    <property type="evidence" value="ECO:0007669"/>
    <property type="project" value="UniProtKB-UniRule"/>
</dbReference>
<feature type="domain" description="Conserved Oligomeric Golgi complex subunit 6 C-terminal" evidence="12">
    <location>
        <begin position="276"/>
        <end position="738"/>
    </location>
</feature>
<keyword evidence="14" id="KW-1185">Reference proteome</keyword>
<dbReference type="Pfam" id="PF06419">
    <property type="entry name" value="COG6_N"/>
    <property type="match status" value="1"/>
</dbReference>
<dbReference type="PANTHER" id="PTHR21506">
    <property type="entry name" value="COMPONENT OF OLIGOMERIC GOLGI COMPLEX 6"/>
    <property type="match status" value="1"/>
</dbReference>
<evidence type="ECO:0000259" key="11">
    <source>
        <dbReference type="Pfam" id="PF06419"/>
    </source>
</evidence>
<evidence type="ECO:0000256" key="3">
    <source>
        <dbReference type="ARBA" id="ARBA00020973"/>
    </source>
</evidence>
<comment type="subcellular location">
    <subcellularLocation>
        <location evidence="1 10">Golgi apparatus membrane</location>
        <topology evidence="1 10">Peripheral membrane protein</topology>
    </subcellularLocation>
</comment>
<comment type="function">
    <text evidence="10">Acts as component of the peripheral membrane COG complex that is involved in intra-Golgi protein trafficking. COG is located at the cis-Golgi, and regulates tethering of retrograde intra-Golgi vesicles and possibly a number of other membrane trafficking events.</text>
</comment>
<dbReference type="PANTHER" id="PTHR21506:SF0">
    <property type="entry name" value="CONSERVED OLIGOMERIC GOLGI COMPLEX SUBUNIT 6"/>
    <property type="match status" value="1"/>
</dbReference>
<dbReference type="EMBL" id="ML004474">
    <property type="protein sequence ID" value="RKP29798.1"/>
    <property type="molecule type" value="Genomic_DNA"/>
</dbReference>
<evidence type="ECO:0000256" key="1">
    <source>
        <dbReference type="ARBA" id="ARBA00004395"/>
    </source>
</evidence>
<evidence type="ECO:0000256" key="9">
    <source>
        <dbReference type="ARBA" id="ARBA00043873"/>
    </source>
</evidence>
<evidence type="ECO:0000313" key="13">
    <source>
        <dbReference type="EMBL" id="RKP29798.1"/>
    </source>
</evidence>
<dbReference type="InterPro" id="IPR048369">
    <property type="entry name" value="COG6_C"/>
</dbReference>
<evidence type="ECO:0000256" key="10">
    <source>
        <dbReference type="RuleBase" id="RU365075"/>
    </source>
</evidence>